<name>A0A220UMM6_9GAMM</name>
<dbReference type="InterPro" id="IPR021879">
    <property type="entry name" value="VC2046_fam"/>
</dbReference>
<dbReference type="EMBL" id="CP022358">
    <property type="protein sequence ID" value="ASK69166.1"/>
    <property type="molecule type" value="Genomic_DNA"/>
</dbReference>
<protein>
    <submittedName>
        <fullName evidence="1">QueD-like protein</fullName>
    </submittedName>
</protein>
<organism evidence="1 2">
    <name type="scientific">Shewanella bicestrii</name>
    <dbReference type="NCBI Taxonomy" id="2018305"/>
    <lineage>
        <taxon>Bacteria</taxon>
        <taxon>Pseudomonadati</taxon>
        <taxon>Pseudomonadota</taxon>
        <taxon>Gammaproteobacteria</taxon>
        <taxon>Alteromonadales</taxon>
        <taxon>Shewanellaceae</taxon>
        <taxon>Shewanella</taxon>
    </lineage>
</organism>
<dbReference type="RefSeq" id="WP_086904921.1">
    <property type="nucleotide sequence ID" value="NZ_CP022358.1"/>
</dbReference>
<accession>A0A220UMM6</accession>
<dbReference type="KEGG" id="sbj:CF168_09950"/>
<evidence type="ECO:0000313" key="2">
    <source>
        <dbReference type="Proteomes" id="UP000198367"/>
    </source>
</evidence>
<dbReference type="Pfam" id="PF11993">
    <property type="entry name" value="VC2046"/>
    <property type="match status" value="1"/>
</dbReference>
<keyword evidence="2" id="KW-1185">Reference proteome</keyword>
<sequence>MQIDVPLINEAQIGSRLNAAIEHNRRGEFALLLSLLSADARDMAQFQWQKELDNAEKLQRQFELPPKQALVADLSTDNKVTDNSAVFAEQGARAFQLQQALRPEALVIRGGEPIAMAEALSNCDLTTRLRQRGQLPSPKMDVMHFADQLAIQRNLVPLLASA</sequence>
<gene>
    <name evidence="1" type="ORF">CF168_09950</name>
</gene>
<dbReference type="Proteomes" id="UP000198367">
    <property type="component" value="Chromosome"/>
</dbReference>
<proteinExistence type="predicted"/>
<evidence type="ECO:0000313" key="1">
    <source>
        <dbReference type="EMBL" id="ASK69166.1"/>
    </source>
</evidence>
<reference evidence="1 2" key="1">
    <citation type="submission" date="2017-07" db="EMBL/GenBank/DDBJ databases">
        <title>Phenotypical and genomic characterization of a clinical isolate of Shewanella bicestrii sp. nov. producing an extended-spectrum beta-lactamase and a new oxacillinase variant.</title>
        <authorList>
            <person name="Jousset A.B."/>
            <person name="Bonnin R.A."/>
            <person name="Girlich D."/>
            <person name="Dabos L."/>
            <person name="Potron A."/>
            <person name="Dortet L."/>
            <person name="Glaser P."/>
            <person name="Naas T."/>
        </authorList>
    </citation>
    <scope>NUCLEOTIDE SEQUENCE [LARGE SCALE GENOMIC DNA]</scope>
    <source>
        <strain evidence="1 2">JAB-1</strain>
    </source>
</reference>
<dbReference type="AlphaFoldDB" id="A0A220UMM6"/>